<dbReference type="InterPro" id="IPR058531">
    <property type="entry name" value="Baseplate_J_M"/>
</dbReference>
<dbReference type="InterPro" id="IPR058530">
    <property type="entry name" value="Baseplate_J-like_C"/>
</dbReference>
<dbReference type="InterPro" id="IPR052726">
    <property type="entry name" value="Phage_Baseplate_Hub"/>
</dbReference>
<feature type="domain" description="Baseplate J-like C-terminal" evidence="3">
    <location>
        <begin position="282"/>
        <end position="357"/>
    </location>
</feature>
<dbReference type="Pfam" id="PF26078">
    <property type="entry name" value="Baseplate_J_M"/>
    <property type="match status" value="1"/>
</dbReference>
<dbReference type="PIRSF" id="PIRSF020481">
    <property type="entry name" value="BAP"/>
    <property type="match status" value="1"/>
</dbReference>
<organism evidence="4">
    <name type="scientific">Siphoviridae sp. ctwQT14</name>
    <dbReference type="NCBI Taxonomy" id="2827971"/>
    <lineage>
        <taxon>Viruses</taxon>
        <taxon>Duplodnaviria</taxon>
        <taxon>Heunggongvirae</taxon>
        <taxon>Uroviricota</taxon>
        <taxon>Caudoviricetes</taxon>
    </lineage>
</organism>
<dbReference type="PANTHER" id="PTHR35862:SF1">
    <property type="entry name" value="FELS-2 PROPHAGE PROTEIN"/>
    <property type="match status" value="1"/>
</dbReference>
<dbReference type="PANTHER" id="PTHR35862">
    <property type="entry name" value="FELS-2 PROPHAGE PROTEIN"/>
    <property type="match status" value="1"/>
</dbReference>
<accession>A0A8S5TKL4</accession>
<evidence type="ECO:0000259" key="3">
    <source>
        <dbReference type="Pfam" id="PF26079"/>
    </source>
</evidence>
<name>A0A8S5TKL4_9CAUD</name>
<evidence type="ECO:0000259" key="2">
    <source>
        <dbReference type="Pfam" id="PF26078"/>
    </source>
</evidence>
<sequence>MTSNLPEPNFIDRNPEEVTNAWIQRYEDLTGKTLYPAQIDRFAIDMGAYRENILRVEIQETSKKNLLSYAPLDVLKHIGEPQGVTQLLADYSKTTIKFSVDEALDFDFAIQANTEIESKDGLFIFATTSEVTLKKGELTVSAEAVCETAGSASNNYSIGSINNILTPLDYISKAENITVTSGGADDESAEQLRERIRLAPEKYSNAGSKGAYRYHTLSVHQSITDVTITSPSPGIIYVYPLTSNGNPSEELIKKVQDYLNDDKVRPLTDYVLVKSPEQKTFSIEADILLYSYADIDSVKKTIDAKLTEYKLQLSEKLGKNVVATQIIAILNSIYGVYKVTLKTPDDIEIEEHQWANLLNYDIKIGGYADE</sequence>
<dbReference type="InterPro" id="IPR006949">
    <property type="entry name" value="Barrel_Baseplate_J-like"/>
</dbReference>
<evidence type="ECO:0000313" key="4">
    <source>
        <dbReference type="EMBL" id="DAF63543.1"/>
    </source>
</evidence>
<evidence type="ECO:0000259" key="1">
    <source>
        <dbReference type="Pfam" id="PF04865"/>
    </source>
</evidence>
<feature type="domain" description="Baseplate J-like central" evidence="2">
    <location>
        <begin position="204"/>
        <end position="275"/>
    </location>
</feature>
<reference evidence="4" key="1">
    <citation type="journal article" date="2021" name="Proc. Natl. Acad. Sci. U.S.A.">
        <title>A Catalog of Tens of Thousands of Viruses from Human Metagenomes Reveals Hidden Associations with Chronic Diseases.</title>
        <authorList>
            <person name="Tisza M.J."/>
            <person name="Buck C.B."/>
        </authorList>
    </citation>
    <scope>NUCLEOTIDE SEQUENCE</scope>
    <source>
        <strain evidence="4">CtwQT14</strain>
    </source>
</reference>
<dbReference type="EMBL" id="BK032842">
    <property type="protein sequence ID" value="DAF63543.1"/>
    <property type="molecule type" value="Genomic_DNA"/>
</dbReference>
<feature type="domain" description="Baseplate protein J-like barrel" evidence="1">
    <location>
        <begin position="104"/>
        <end position="183"/>
    </location>
</feature>
<dbReference type="InterPro" id="IPR014507">
    <property type="entry name" value="Baseplate_assembly_J_pred"/>
</dbReference>
<proteinExistence type="predicted"/>
<protein>
    <submittedName>
        <fullName evidence="4">Baseplate assembly protein</fullName>
    </submittedName>
</protein>
<dbReference type="Pfam" id="PF26079">
    <property type="entry name" value="Baseplate_J_C"/>
    <property type="match status" value="1"/>
</dbReference>
<dbReference type="Pfam" id="PF04865">
    <property type="entry name" value="Baseplate_J"/>
    <property type="match status" value="1"/>
</dbReference>